<dbReference type="SUPFAM" id="SSF54427">
    <property type="entry name" value="NTF2-like"/>
    <property type="match status" value="1"/>
</dbReference>
<sequence>MSEIGTGSTPATAGDWRDHEDVKQLKYRYLRTLDTKAWDDFEACFLPEATADYNGLVFADRAALVDYMRTNLGEGLVTLHQVHHPEISVDGDTATARWYLQDKVIVAAFGFMLEGAAFYEDRYQRTPEGWRVAHTGYRRTYEATYNLADLPGFAIKGPGEHTHV</sequence>
<protein>
    <submittedName>
        <fullName evidence="2">Unannotated protein</fullName>
    </submittedName>
</protein>
<dbReference type="InterPro" id="IPR037401">
    <property type="entry name" value="SnoaL-like"/>
</dbReference>
<name>A0A6J6UX59_9ZZZZ</name>
<gene>
    <name evidence="2" type="ORF">UFOPK2761_02809</name>
</gene>
<dbReference type="CDD" id="cd00531">
    <property type="entry name" value="NTF2_like"/>
    <property type="match status" value="1"/>
</dbReference>
<feature type="domain" description="SnoaL-like" evidence="1">
    <location>
        <begin position="17"/>
        <end position="134"/>
    </location>
</feature>
<dbReference type="EMBL" id="CAEZYQ010000027">
    <property type="protein sequence ID" value="CAB4763269.1"/>
    <property type="molecule type" value="Genomic_DNA"/>
</dbReference>
<dbReference type="InterPro" id="IPR032710">
    <property type="entry name" value="NTF2-like_dom_sf"/>
</dbReference>
<reference evidence="2" key="1">
    <citation type="submission" date="2020-05" db="EMBL/GenBank/DDBJ databases">
        <authorList>
            <person name="Chiriac C."/>
            <person name="Salcher M."/>
            <person name="Ghai R."/>
            <person name="Kavagutti S V."/>
        </authorList>
    </citation>
    <scope>NUCLEOTIDE SEQUENCE</scope>
</reference>
<organism evidence="2">
    <name type="scientific">freshwater metagenome</name>
    <dbReference type="NCBI Taxonomy" id="449393"/>
    <lineage>
        <taxon>unclassified sequences</taxon>
        <taxon>metagenomes</taxon>
        <taxon>ecological metagenomes</taxon>
    </lineage>
</organism>
<dbReference type="Gene3D" id="3.10.450.50">
    <property type="match status" value="1"/>
</dbReference>
<evidence type="ECO:0000259" key="1">
    <source>
        <dbReference type="Pfam" id="PF13577"/>
    </source>
</evidence>
<dbReference type="Pfam" id="PF13577">
    <property type="entry name" value="SnoaL_4"/>
    <property type="match status" value="1"/>
</dbReference>
<evidence type="ECO:0000313" key="2">
    <source>
        <dbReference type="EMBL" id="CAB4763269.1"/>
    </source>
</evidence>
<proteinExistence type="predicted"/>
<accession>A0A6J6UX59</accession>
<dbReference type="AlphaFoldDB" id="A0A6J6UX59"/>